<dbReference type="InterPro" id="IPR000626">
    <property type="entry name" value="Ubiquitin-like_dom"/>
</dbReference>
<dbReference type="InterPro" id="IPR045146">
    <property type="entry name" value="SF3A1"/>
</dbReference>
<dbReference type="GO" id="GO:0005686">
    <property type="term" value="C:U2 snRNP"/>
    <property type="evidence" value="ECO:0007669"/>
    <property type="project" value="TreeGrafter"/>
</dbReference>
<dbReference type="GO" id="GO:0000381">
    <property type="term" value="P:regulation of alternative mRNA splicing, via spliceosome"/>
    <property type="evidence" value="ECO:0007669"/>
    <property type="project" value="TreeGrafter"/>
</dbReference>
<dbReference type="SMART" id="SM00213">
    <property type="entry name" value="UBQ"/>
    <property type="match status" value="1"/>
</dbReference>
<evidence type="ECO:0000313" key="4">
    <source>
        <dbReference type="Proteomes" id="UP000008694"/>
    </source>
</evidence>
<dbReference type="AlphaFoldDB" id="D7KK49"/>
<dbReference type="SUPFAM" id="SSF54236">
    <property type="entry name" value="Ubiquitin-like"/>
    <property type="match status" value="1"/>
</dbReference>
<keyword evidence="4" id="KW-1185">Reference proteome</keyword>
<organism evidence="4">
    <name type="scientific">Arabidopsis lyrata subsp. lyrata</name>
    <name type="common">Lyre-leaved rock-cress</name>
    <dbReference type="NCBI Taxonomy" id="81972"/>
    <lineage>
        <taxon>Eukaryota</taxon>
        <taxon>Viridiplantae</taxon>
        <taxon>Streptophyta</taxon>
        <taxon>Embryophyta</taxon>
        <taxon>Tracheophyta</taxon>
        <taxon>Spermatophyta</taxon>
        <taxon>Magnoliopsida</taxon>
        <taxon>eudicotyledons</taxon>
        <taxon>Gunneridae</taxon>
        <taxon>Pentapetalae</taxon>
        <taxon>rosids</taxon>
        <taxon>malvids</taxon>
        <taxon>Brassicales</taxon>
        <taxon>Brassicaceae</taxon>
        <taxon>Camelineae</taxon>
        <taxon>Arabidopsis</taxon>
    </lineage>
</organism>
<gene>
    <name evidence="3" type="ORF">ARALYDRAFT_891028</name>
</gene>
<evidence type="ECO:0000313" key="3">
    <source>
        <dbReference type="EMBL" id="EFH70077.1"/>
    </source>
</evidence>
<feature type="region of interest" description="Disordered" evidence="1">
    <location>
        <begin position="1"/>
        <end position="36"/>
    </location>
</feature>
<dbReference type="HOGENOM" id="CLU_126216_0_0_1"/>
<feature type="compositionally biased region" description="Low complexity" evidence="1">
    <location>
        <begin position="1"/>
        <end position="10"/>
    </location>
</feature>
<name>D7KK49_ARALL</name>
<accession>D7KK49</accession>
<dbReference type="Pfam" id="PF00240">
    <property type="entry name" value="ubiquitin"/>
    <property type="match status" value="1"/>
</dbReference>
<dbReference type="GO" id="GO:0071004">
    <property type="term" value="C:U2-type prespliceosome"/>
    <property type="evidence" value="ECO:0007669"/>
    <property type="project" value="TreeGrafter"/>
</dbReference>
<dbReference type="PANTHER" id="PTHR15316:SF1">
    <property type="entry name" value="SPLICING FACTOR 3A SUBUNIT 1"/>
    <property type="match status" value="1"/>
</dbReference>
<dbReference type="EMBL" id="GL348713">
    <property type="protein sequence ID" value="EFH70077.1"/>
    <property type="molecule type" value="Genomic_DNA"/>
</dbReference>
<evidence type="ECO:0000259" key="2">
    <source>
        <dbReference type="PROSITE" id="PS50053"/>
    </source>
</evidence>
<evidence type="ECO:0000256" key="1">
    <source>
        <dbReference type="SAM" id="MobiDB-lite"/>
    </source>
</evidence>
<dbReference type="Gene3D" id="3.10.20.90">
    <property type="entry name" value="Phosphatidylinositol 3-kinase Catalytic Subunit, Chain A, domain 1"/>
    <property type="match status" value="1"/>
</dbReference>
<dbReference type="eggNOG" id="KOG0007">
    <property type="taxonomic scope" value="Eukaryota"/>
</dbReference>
<dbReference type="Gramene" id="scaffold_103822.1">
    <property type="protein sequence ID" value="scaffold_103822.1"/>
    <property type="gene ID" value="scaffold_103822.1"/>
</dbReference>
<dbReference type="GO" id="GO:0003723">
    <property type="term" value="F:RNA binding"/>
    <property type="evidence" value="ECO:0007669"/>
    <property type="project" value="InterPro"/>
</dbReference>
<dbReference type="STRING" id="81972.D7KK49"/>
<dbReference type="PROSITE" id="PS50053">
    <property type="entry name" value="UBIQUITIN_2"/>
    <property type="match status" value="1"/>
</dbReference>
<dbReference type="InterPro" id="IPR029071">
    <property type="entry name" value="Ubiquitin-like_domsf"/>
</dbReference>
<protein>
    <recommendedName>
        <fullName evidence="2">Ubiquitin-like domain-containing protein</fullName>
    </recommendedName>
</protein>
<feature type="domain" description="Ubiquitin-like" evidence="2">
    <location>
        <begin position="72"/>
        <end position="128"/>
    </location>
</feature>
<feature type="compositionally biased region" description="Pro residues" evidence="1">
    <location>
        <begin position="11"/>
        <end position="26"/>
    </location>
</feature>
<dbReference type="GO" id="GO:0071013">
    <property type="term" value="C:catalytic step 2 spliceosome"/>
    <property type="evidence" value="ECO:0007669"/>
    <property type="project" value="TreeGrafter"/>
</dbReference>
<dbReference type="GO" id="GO:0045292">
    <property type="term" value="P:mRNA cis splicing, via spliceosome"/>
    <property type="evidence" value="ECO:0007669"/>
    <property type="project" value="InterPro"/>
</dbReference>
<proteinExistence type="predicted"/>
<dbReference type="Proteomes" id="UP000008694">
    <property type="component" value="Unassembled WGS sequence"/>
</dbReference>
<dbReference type="PANTHER" id="PTHR15316">
    <property type="entry name" value="SPLICEOSOME ASSOCIATED PROTEIN 114/SWAP SPLICING FACTOR-RELATED"/>
    <property type="match status" value="1"/>
</dbReference>
<sequence length="128" mass="14115">MGMMHPLPMSEMPPPPPPGEAPPPQPEEPEPKRQKLDESALVPEDQFLAQHPVTKPNVDDGHDIEIIVQPLSENVGSLKEKIVGEMQIPANKQKLSGKAGFLKDNMSLTHYNVGAREILTLSLRERGE</sequence>
<reference evidence="4" key="1">
    <citation type="journal article" date="2011" name="Nat. Genet.">
        <title>The Arabidopsis lyrata genome sequence and the basis of rapid genome size change.</title>
        <authorList>
            <person name="Hu T.T."/>
            <person name="Pattyn P."/>
            <person name="Bakker E.G."/>
            <person name="Cao J."/>
            <person name="Cheng J.-F."/>
            <person name="Clark R.M."/>
            <person name="Fahlgren N."/>
            <person name="Fawcett J.A."/>
            <person name="Grimwood J."/>
            <person name="Gundlach H."/>
            <person name="Haberer G."/>
            <person name="Hollister J.D."/>
            <person name="Ossowski S."/>
            <person name="Ottilar R.P."/>
            <person name="Salamov A.A."/>
            <person name="Schneeberger K."/>
            <person name="Spannagl M."/>
            <person name="Wang X."/>
            <person name="Yang L."/>
            <person name="Nasrallah M.E."/>
            <person name="Bergelson J."/>
            <person name="Carrington J.C."/>
            <person name="Gaut B.S."/>
            <person name="Schmutz J."/>
            <person name="Mayer K.F.X."/>
            <person name="Van de Peer Y."/>
            <person name="Grigoriev I.V."/>
            <person name="Nordborg M."/>
            <person name="Weigel D."/>
            <person name="Guo Y.-L."/>
        </authorList>
    </citation>
    <scope>NUCLEOTIDE SEQUENCE [LARGE SCALE GENOMIC DNA]</scope>
    <source>
        <strain evidence="4">cv. MN47</strain>
    </source>
</reference>